<keyword evidence="4 11" id="KW-0430">Lectin</keyword>
<dbReference type="SUPFAM" id="SSF50370">
    <property type="entry name" value="Ricin B-like lectins"/>
    <property type="match status" value="1"/>
</dbReference>
<keyword evidence="11" id="KW-0328">Glycosyltransferase</keyword>
<keyword evidence="9 11" id="KW-1015">Disulfide bond</keyword>
<dbReference type="PANTHER" id="PTHR11675">
    <property type="entry name" value="N-ACETYLGALACTOSAMINYLTRANSFERASE"/>
    <property type="match status" value="1"/>
</dbReference>
<keyword evidence="8 11" id="KW-0472">Membrane</keyword>
<evidence type="ECO:0000256" key="5">
    <source>
        <dbReference type="ARBA" id="ARBA00022968"/>
    </source>
</evidence>
<evidence type="ECO:0000256" key="1">
    <source>
        <dbReference type="ARBA" id="ARBA00004323"/>
    </source>
</evidence>
<keyword evidence="14" id="KW-1185">Reference proteome</keyword>
<evidence type="ECO:0000259" key="12">
    <source>
        <dbReference type="SMART" id="SM00458"/>
    </source>
</evidence>
<dbReference type="InterPro" id="IPR045885">
    <property type="entry name" value="GalNAc-T"/>
</dbReference>
<dbReference type="Pfam" id="PF00652">
    <property type="entry name" value="Ricin_B_lectin"/>
    <property type="match status" value="1"/>
</dbReference>
<evidence type="ECO:0000313" key="13">
    <source>
        <dbReference type="EnsemblMetazoa" id="GBRI041282-PA"/>
    </source>
</evidence>
<evidence type="ECO:0000256" key="7">
    <source>
        <dbReference type="ARBA" id="ARBA00023034"/>
    </source>
</evidence>
<dbReference type="VEuPathDB" id="VectorBase:GBRI041282"/>
<sequence length="594" mass="70009">MLRKVRLTLLLPYRNYFYSARSQIVLVLFLIFLLLPYIYYNYNRKTKNIYTNSSNYRNLSIRLDSSTSKDFYYQQQQTKQPLHQLKTIDDYHLSLNERQSVIKSGFNSLLSDRLPLNRSLPDVRHSSCKTKTYLSKLPSVSIVIVYHNELKSVMLRSLYSLIERTPDYLLHEIILVDDYSDSSFDIENYLANDLMRKVKVFHLKDRQGLIKARLNGARLAQAKVLVFLDAHIEANENWLPPLLEPLKKNHETCTTPIIDIIKYDSFEYQASTASRGGFNWHFNYVQLPLLAEELERMPEPHNNPVMNGGLFAIRREYFWHLNGYDEGLEIWGGEQFELSFKIWLCGGRLLEVPCSRVAHLYKAPNYRVKYTDRKDDFISKNYKRVAEVWLDEYKDYLYEHIPKLTGIYAGNLTSLKLKRKNLNCKNFKWFLETIAPDLLKIYPPITPIDFAEGAIQSLALPNLCLDAGKTSERQQLTEALQTCSPDLKYPYASQRWHLSFRRDLRHRGLCLEVQKWSVNAPVWLWPCHHQQGNQFWFYDEQSKMIIQAQQQRCLEVNTKLFEVVVNYCNVSKPSMQWNFGYVNHTAMQTFFNDI</sequence>
<evidence type="ECO:0000256" key="4">
    <source>
        <dbReference type="ARBA" id="ARBA00022734"/>
    </source>
</evidence>
<comment type="cofactor">
    <cofactor evidence="11">
        <name>Mn(2+)</name>
        <dbReference type="ChEBI" id="CHEBI:29035"/>
    </cofactor>
</comment>
<organism evidence="13 14">
    <name type="scientific">Glossina brevipalpis</name>
    <dbReference type="NCBI Taxonomy" id="37001"/>
    <lineage>
        <taxon>Eukaryota</taxon>
        <taxon>Metazoa</taxon>
        <taxon>Ecdysozoa</taxon>
        <taxon>Arthropoda</taxon>
        <taxon>Hexapoda</taxon>
        <taxon>Insecta</taxon>
        <taxon>Pterygota</taxon>
        <taxon>Neoptera</taxon>
        <taxon>Endopterygota</taxon>
        <taxon>Diptera</taxon>
        <taxon>Brachycera</taxon>
        <taxon>Muscomorpha</taxon>
        <taxon>Hippoboscoidea</taxon>
        <taxon>Glossinidae</taxon>
        <taxon>Glossina</taxon>
    </lineage>
</organism>
<keyword evidence="7 11" id="KW-0333">Golgi apparatus</keyword>
<evidence type="ECO:0000256" key="8">
    <source>
        <dbReference type="ARBA" id="ARBA00023136"/>
    </source>
</evidence>
<proteinExistence type="inferred from homology"/>
<keyword evidence="10" id="KW-0325">Glycoprotein</keyword>
<dbReference type="EC" id="2.4.1.-" evidence="11"/>
<dbReference type="PANTHER" id="PTHR11675:SF134">
    <property type="entry name" value="N-ACETYLGALACTOSAMINYLTRANSFERASE 4-RELATED"/>
    <property type="match status" value="1"/>
</dbReference>
<dbReference type="Pfam" id="PF00535">
    <property type="entry name" value="Glycos_transf_2"/>
    <property type="match status" value="1"/>
</dbReference>
<dbReference type="InterPro" id="IPR000772">
    <property type="entry name" value="Ricin_B_lectin"/>
</dbReference>
<dbReference type="GO" id="GO:0000139">
    <property type="term" value="C:Golgi membrane"/>
    <property type="evidence" value="ECO:0007669"/>
    <property type="project" value="UniProtKB-SubCell"/>
</dbReference>
<keyword evidence="11" id="KW-0808">Transferase</keyword>
<evidence type="ECO:0000256" key="10">
    <source>
        <dbReference type="ARBA" id="ARBA00023180"/>
    </source>
</evidence>
<keyword evidence="11" id="KW-0464">Manganese</keyword>
<dbReference type="CDD" id="cd02510">
    <property type="entry name" value="pp-GalNAc-T"/>
    <property type="match status" value="1"/>
</dbReference>
<evidence type="ECO:0000256" key="2">
    <source>
        <dbReference type="ARBA" id="ARBA00005680"/>
    </source>
</evidence>
<dbReference type="SMART" id="SM00458">
    <property type="entry name" value="RICIN"/>
    <property type="match status" value="1"/>
</dbReference>
<accession>A0A1A9X1Y8</accession>
<dbReference type="UniPathway" id="UPA00378"/>
<dbReference type="GO" id="GO:0030246">
    <property type="term" value="F:carbohydrate binding"/>
    <property type="evidence" value="ECO:0007669"/>
    <property type="project" value="UniProtKB-KW"/>
</dbReference>
<comment type="subcellular location">
    <subcellularLocation>
        <location evidence="1 11">Golgi apparatus membrane</location>
        <topology evidence="1 11">Single-pass type II membrane protein</topology>
    </subcellularLocation>
</comment>
<keyword evidence="3 11" id="KW-0812">Transmembrane</keyword>
<reference evidence="14" key="1">
    <citation type="submission" date="2014-03" db="EMBL/GenBank/DDBJ databases">
        <authorList>
            <person name="Aksoy S."/>
            <person name="Warren W."/>
            <person name="Wilson R.K."/>
        </authorList>
    </citation>
    <scope>NUCLEOTIDE SEQUENCE [LARGE SCALE GENOMIC DNA]</scope>
    <source>
        <strain evidence="14">IAEA</strain>
    </source>
</reference>
<evidence type="ECO:0000256" key="11">
    <source>
        <dbReference type="RuleBase" id="RU361242"/>
    </source>
</evidence>
<dbReference type="STRING" id="37001.A0A1A9X1Y8"/>
<comment type="pathway">
    <text evidence="11">Protein modification; protein glycosylation.</text>
</comment>
<dbReference type="PROSITE" id="PS50231">
    <property type="entry name" value="RICIN_B_LECTIN"/>
    <property type="match status" value="1"/>
</dbReference>
<dbReference type="Gene3D" id="3.90.550.10">
    <property type="entry name" value="Spore Coat Polysaccharide Biosynthesis Protein SpsA, Chain A"/>
    <property type="match status" value="1"/>
</dbReference>
<dbReference type="Proteomes" id="UP000091820">
    <property type="component" value="Unassembled WGS sequence"/>
</dbReference>
<feature type="domain" description="Ricin B lectin" evidence="12">
    <location>
        <begin position="452"/>
        <end position="580"/>
    </location>
</feature>
<comment type="similarity">
    <text evidence="2 11">Belongs to the glycosyltransferase 2 family. GalNAc-T subfamily.</text>
</comment>
<name>A0A1A9X1Y8_9MUSC</name>
<dbReference type="Gene3D" id="2.80.10.50">
    <property type="match status" value="1"/>
</dbReference>
<dbReference type="InterPro" id="IPR001173">
    <property type="entry name" value="Glyco_trans_2-like"/>
</dbReference>
<dbReference type="SUPFAM" id="SSF53448">
    <property type="entry name" value="Nucleotide-diphospho-sugar transferases"/>
    <property type="match status" value="1"/>
</dbReference>
<keyword evidence="5" id="KW-0735">Signal-anchor</keyword>
<reference evidence="13" key="2">
    <citation type="submission" date="2020-05" db="UniProtKB">
        <authorList>
            <consortium name="EnsemblMetazoa"/>
        </authorList>
    </citation>
    <scope>IDENTIFICATION</scope>
    <source>
        <strain evidence="13">IAEA</strain>
    </source>
</reference>
<evidence type="ECO:0000313" key="14">
    <source>
        <dbReference type="Proteomes" id="UP000091820"/>
    </source>
</evidence>
<keyword evidence="6 11" id="KW-1133">Transmembrane helix</keyword>
<evidence type="ECO:0000256" key="3">
    <source>
        <dbReference type="ARBA" id="ARBA00022692"/>
    </source>
</evidence>
<dbReference type="GO" id="GO:0004653">
    <property type="term" value="F:polypeptide N-acetylgalactosaminyltransferase activity"/>
    <property type="evidence" value="ECO:0007669"/>
    <property type="project" value="TreeGrafter"/>
</dbReference>
<dbReference type="EnsemblMetazoa" id="GBRI041282-RA">
    <property type="protein sequence ID" value="GBRI041282-PA"/>
    <property type="gene ID" value="GBRI041282"/>
</dbReference>
<feature type="transmembrane region" description="Helical" evidence="11">
    <location>
        <begin position="20"/>
        <end position="40"/>
    </location>
</feature>
<dbReference type="InterPro" id="IPR035992">
    <property type="entry name" value="Ricin_B-like_lectins"/>
</dbReference>
<evidence type="ECO:0000256" key="6">
    <source>
        <dbReference type="ARBA" id="ARBA00022989"/>
    </source>
</evidence>
<protein>
    <recommendedName>
        <fullName evidence="11">Polypeptide N-acetylgalactosaminyltransferase</fullName>
        <ecNumber evidence="11">2.4.1.-</ecNumber>
    </recommendedName>
    <alternativeName>
        <fullName evidence="11">Protein-UDP acetylgalactosaminyltransferase</fullName>
    </alternativeName>
</protein>
<dbReference type="AlphaFoldDB" id="A0A1A9X1Y8"/>
<dbReference type="GO" id="GO:0006493">
    <property type="term" value="P:protein O-linked glycosylation"/>
    <property type="evidence" value="ECO:0007669"/>
    <property type="project" value="TreeGrafter"/>
</dbReference>
<dbReference type="InterPro" id="IPR029044">
    <property type="entry name" value="Nucleotide-diphossugar_trans"/>
</dbReference>
<evidence type="ECO:0000256" key="9">
    <source>
        <dbReference type="ARBA" id="ARBA00023157"/>
    </source>
</evidence>